<protein>
    <submittedName>
        <fullName evidence="2 3">Uncharacterized protein</fullName>
    </submittedName>
</protein>
<dbReference type="EnsemblFungi" id="MAPG_09120T0">
    <property type="protein sequence ID" value="MAPG_09120T0"/>
    <property type="gene ID" value="MAPG_09120"/>
</dbReference>
<dbReference type="EMBL" id="ADBL01002237">
    <property type="status" value="NOT_ANNOTATED_CDS"/>
    <property type="molecule type" value="Genomic_DNA"/>
</dbReference>
<dbReference type="AlphaFoldDB" id="A0A0C4E943"/>
<dbReference type="Proteomes" id="UP000011715">
    <property type="component" value="Unassembled WGS sequence"/>
</dbReference>
<accession>A0A0C4E943</accession>
<name>A0A0C4E943_MAGP6</name>
<sequence length="205" mass="22567">MYGTLGWLMVHISISPGSVGLSYTTNMFKGVLCLRCKITTKRMHRSRRNEEPKMVLARKTANLRVGFRLMPWTSMRRCLLARLKHVYYVRSGKRPIMARHKMEGAAGAASSPGPFAAALNTGWTLLTVNVTTGRLPLGGGRAPLADAGLVFAARLVDSGGCVSREEAWKLAWLGSHSRHPNHSHSQRNSAGRPRRPTRQAAVAVR</sequence>
<organism evidence="3 4">
    <name type="scientific">Magnaporthiopsis poae (strain ATCC 64411 / 73-15)</name>
    <name type="common">Kentucky bluegrass fungus</name>
    <name type="synonym">Magnaporthe poae</name>
    <dbReference type="NCBI Taxonomy" id="644358"/>
    <lineage>
        <taxon>Eukaryota</taxon>
        <taxon>Fungi</taxon>
        <taxon>Dikarya</taxon>
        <taxon>Ascomycota</taxon>
        <taxon>Pezizomycotina</taxon>
        <taxon>Sordariomycetes</taxon>
        <taxon>Sordariomycetidae</taxon>
        <taxon>Magnaporthales</taxon>
        <taxon>Magnaporthaceae</taxon>
        <taxon>Magnaporthiopsis</taxon>
    </lineage>
</organism>
<keyword evidence="4" id="KW-1185">Reference proteome</keyword>
<reference evidence="3" key="4">
    <citation type="journal article" date="2015" name="G3 (Bethesda)">
        <title>Genome sequences of three phytopathogenic species of the Magnaporthaceae family of fungi.</title>
        <authorList>
            <person name="Okagaki L.H."/>
            <person name="Nunes C.C."/>
            <person name="Sailsbery J."/>
            <person name="Clay B."/>
            <person name="Brown D."/>
            <person name="John T."/>
            <person name="Oh Y."/>
            <person name="Young N."/>
            <person name="Fitzgerald M."/>
            <person name="Haas B.J."/>
            <person name="Zeng Q."/>
            <person name="Young S."/>
            <person name="Adiconis X."/>
            <person name="Fan L."/>
            <person name="Levin J.Z."/>
            <person name="Mitchell T.K."/>
            <person name="Okubara P.A."/>
            <person name="Farman M.L."/>
            <person name="Kohn L.M."/>
            <person name="Birren B."/>
            <person name="Ma L.-J."/>
            <person name="Dean R.A."/>
        </authorList>
    </citation>
    <scope>NUCLEOTIDE SEQUENCE</scope>
    <source>
        <strain evidence="3">ATCC 64411 / 73-15</strain>
    </source>
</reference>
<reference evidence="2" key="1">
    <citation type="submission" date="2010-05" db="EMBL/GenBank/DDBJ databases">
        <title>The Genome Sequence of Magnaporthe poae strain ATCC 64411.</title>
        <authorList>
            <consortium name="The Broad Institute Genome Sequencing Platform"/>
            <consortium name="Broad Institute Genome Sequencing Center for Infectious Disease"/>
            <person name="Ma L.-J."/>
            <person name="Dead R."/>
            <person name="Young S."/>
            <person name="Zeng Q."/>
            <person name="Koehrsen M."/>
            <person name="Alvarado L."/>
            <person name="Berlin A."/>
            <person name="Chapman S.B."/>
            <person name="Chen Z."/>
            <person name="Freedman E."/>
            <person name="Gellesch M."/>
            <person name="Goldberg J."/>
            <person name="Griggs A."/>
            <person name="Gujja S."/>
            <person name="Heilman E.R."/>
            <person name="Heiman D."/>
            <person name="Hepburn T."/>
            <person name="Howarth C."/>
            <person name="Jen D."/>
            <person name="Larson L."/>
            <person name="Mehta T."/>
            <person name="Neiman D."/>
            <person name="Pearson M."/>
            <person name="Roberts A."/>
            <person name="Saif S."/>
            <person name="Shea T."/>
            <person name="Shenoy N."/>
            <person name="Sisk P."/>
            <person name="Stolte C."/>
            <person name="Sykes S."/>
            <person name="Walk T."/>
            <person name="White J."/>
            <person name="Yandava C."/>
            <person name="Haas B."/>
            <person name="Nusbaum C."/>
            <person name="Birren B."/>
        </authorList>
    </citation>
    <scope>NUCLEOTIDE SEQUENCE</scope>
    <source>
        <strain evidence="2">ATCC 64411</strain>
    </source>
</reference>
<gene>
    <name evidence="2" type="ORF">MAPG_09120</name>
</gene>
<evidence type="ECO:0000256" key="1">
    <source>
        <dbReference type="SAM" id="MobiDB-lite"/>
    </source>
</evidence>
<reference evidence="3" key="5">
    <citation type="submission" date="2015-06" db="UniProtKB">
        <authorList>
            <consortium name="EnsemblFungi"/>
        </authorList>
    </citation>
    <scope>IDENTIFICATION</scope>
    <source>
        <strain evidence="3">ATCC 64411</strain>
    </source>
</reference>
<reference evidence="4" key="2">
    <citation type="submission" date="2010-05" db="EMBL/GenBank/DDBJ databases">
        <title>The genome sequence of Magnaporthe poae strain ATCC 64411.</title>
        <authorList>
            <person name="Ma L.-J."/>
            <person name="Dead R."/>
            <person name="Young S."/>
            <person name="Zeng Q."/>
            <person name="Koehrsen M."/>
            <person name="Alvarado L."/>
            <person name="Berlin A."/>
            <person name="Chapman S.B."/>
            <person name="Chen Z."/>
            <person name="Freedman E."/>
            <person name="Gellesch M."/>
            <person name="Goldberg J."/>
            <person name="Griggs A."/>
            <person name="Gujja S."/>
            <person name="Heilman E.R."/>
            <person name="Heiman D."/>
            <person name="Hepburn T."/>
            <person name="Howarth C."/>
            <person name="Jen D."/>
            <person name="Larson L."/>
            <person name="Mehta T."/>
            <person name="Neiman D."/>
            <person name="Pearson M."/>
            <person name="Roberts A."/>
            <person name="Saif S."/>
            <person name="Shea T."/>
            <person name="Shenoy N."/>
            <person name="Sisk P."/>
            <person name="Stolte C."/>
            <person name="Sykes S."/>
            <person name="Walk T."/>
            <person name="White J."/>
            <person name="Yandava C."/>
            <person name="Haas B."/>
            <person name="Nusbaum C."/>
            <person name="Birren B."/>
        </authorList>
    </citation>
    <scope>NUCLEOTIDE SEQUENCE [LARGE SCALE GENOMIC DNA]</scope>
    <source>
        <strain evidence="4">ATCC 64411 / 73-15</strain>
    </source>
</reference>
<feature type="compositionally biased region" description="Basic residues" evidence="1">
    <location>
        <begin position="176"/>
        <end position="185"/>
    </location>
</feature>
<evidence type="ECO:0000313" key="2">
    <source>
        <dbReference type="EMBL" id="KLU90154.1"/>
    </source>
</evidence>
<reference evidence="2" key="3">
    <citation type="submission" date="2011-03" db="EMBL/GenBank/DDBJ databases">
        <title>Annotation of Magnaporthe poae ATCC 64411.</title>
        <authorList>
            <person name="Ma L.-J."/>
            <person name="Dead R."/>
            <person name="Young S.K."/>
            <person name="Zeng Q."/>
            <person name="Gargeya S."/>
            <person name="Fitzgerald M."/>
            <person name="Haas B."/>
            <person name="Abouelleil A."/>
            <person name="Alvarado L."/>
            <person name="Arachchi H.M."/>
            <person name="Berlin A."/>
            <person name="Brown A."/>
            <person name="Chapman S.B."/>
            <person name="Chen Z."/>
            <person name="Dunbar C."/>
            <person name="Freedman E."/>
            <person name="Gearin G."/>
            <person name="Gellesch M."/>
            <person name="Goldberg J."/>
            <person name="Griggs A."/>
            <person name="Gujja S."/>
            <person name="Heiman D."/>
            <person name="Howarth C."/>
            <person name="Larson L."/>
            <person name="Lui A."/>
            <person name="MacDonald P.J.P."/>
            <person name="Mehta T."/>
            <person name="Montmayeur A."/>
            <person name="Murphy C."/>
            <person name="Neiman D."/>
            <person name="Pearson M."/>
            <person name="Priest M."/>
            <person name="Roberts A."/>
            <person name="Saif S."/>
            <person name="Shea T."/>
            <person name="Shenoy N."/>
            <person name="Sisk P."/>
            <person name="Stolte C."/>
            <person name="Sykes S."/>
            <person name="Yandava C."/>
            <person name="Wortman J."/>
            <person name="Nusbaum C."/>
            <person name="Birren B."/>
        </authorList>
    </citation>
    <scope>NUCLEOTIDE SEQUENCE</scope>
    <source>
        <strain evidence="2">ATCC 64411</strain>
    </source>
</reference>
<proteinExistence type="predicted"/>
<feature type="region of interest" description="Disordered" evidence="1">
    <location>
        <begin position="176"/>
        <end position="205"/>
    </location>
</feature>
<dbReference type="EMBL" id="GL876974">
    <property type="protein sequence ID" value="KLU90154.1"/>
    <property type="molecule type" value="Genomic_DNA"/>
</dbReference>
<evidence type="ECO:0000313" key="3">
    <source>
        <dbReference type="EnsemblFungi" id="MAPG_09120T0"/>
    </source>
</evidence>
<dbReference type="VEuPathDB" id="FungiDB:MAPG_09120"/>
<evidence type="ECO:0000313" key="4">
    <source>
        <dbReference type="Proteomes" id="UP000011715"/>
    </source>
</evidence>